<dbReference type="PROSITE" id="PS50801">
    <property type="entry name" value="STAS"/>
    <property type="match status" value="1"/>
</dbReference>
<evidence type="ECO:0000256" key="1">
    <source>
        <dbReference type="ARBA" id="ARBA00004141"/>
    </source>
</evidence>
<keyword evidence="4 5" id="KW-0472">Membrane</keyword>
<dbReference type="Gene3D" id="3.30.750.24">
    <property type="entry name" value="STAS domain"/>
    <property type="match status" value="1"/>
</dbReference>
<protein>
    <submittedName>
        <fullName evidence="7">Sulfate permease, SulP family</fullName>
    </submittedName>
</protein>
<dbReference type="STRING" id="52560.SAMN04488082_10781"/>
<feature type="transmembrane region" description="Helical" evidence="5">
    <location>
        <begin position="176"/>
        <end position="198"/>
    </location>
</feature>
<evidence type="ECO:0000259" key="6">
    <source>
        <dbReference type="PROSITE" id="PS50801"/>
    </source>
</evidence>
<keyword evidence="2 5" id="KW-0812">Transmembrane</keyword>
<feature type="transmembrane region" description="Helical" evidence="5">
    <location>
        <begin position="384"/>
        <end position="403"/>
    </location>
</feature>
<feature type="transmembrane region" description="Helical" evidence="5">
    <location>
        <begin position="536"/>
        <end position="556"/>
    </location>
</feature>
<dbReference type="PANTHER" id="PTHR11814">
    <property type="entry name" value="SULFATE TRANSPORTER"/>
    <property type="match status" value="1"/>
</dbReference>
<dbReference type="AlphaFoldDB" id="A0A1I3U812"/>
<feature type="transmembrane region" description="Helical" evidence="5">
    <location>
        <begin position="134"/>
        <end position="156"/>
    </location>
</feature>
<evidence type="ECO:0000313" key="7">
    <source>
        <dbReference type="EMBL" id="SFJ79718.1"/>
    </source>
</evidence>
<name>A0A1I3U812_9BACT</name>
<dbReference type="Pfam" id="PF01740">
    <property type="entry name" value="STAS"/>
    <property type="match status" value="1"/>
</dbReference>
<proteinExistence type="predicted"/>
<comment type="subcellular location">
    <subcellularLocation>
        <location evidence="1">Membrane</location>
        <topology evidence="1">Multi-pass membrane protein</topology>
    </subcellularLocation>
</comment>
<dbReference type="InterPro" id="IPR036513">
    <property type="entry name" value="STAS_dom_sf"/>
</dbReference>
<feature type="transmembrane region" description="Helical" evidence="5">
    <location>
        <begin position="101"/>
        <end position="122"/>
    </location>
</feature>
<reference evidence="8" key="1">
    <citation type="submission" date="2016-10" db="EMBL/GenBank/DDBJ databases">
        <authorList>
            <person name="Varghese N."/>
            <person name="Submissions S."/>
        </authorList>
    </citation>
    <scope>NUCLEOTIDE SEQUENCE [LARGE SCALE GENOMIC DNA]</scope>
    <source>
        <strain evidence="8">DSM 5918</strain>
    </source>
</reference>
<dbReference type="EMBL" id="FORX01000007">
    <property type="protein sequence ID" value="SFJ79718.1"/>
    <property type="molecule type" value="Genomic_DNA"/>
</dbReference>
<accession>A0A1I3U812</accession>
<evidence type="ECO:0000313" key="8">
    <source>
        <dbReference type="Proteomes" id="UP000198635"/>
    </source>
</evidence>
<keyword evidence="8" id="KW-1185">Reference proteome</keyword>
<dbReference type="SUPFAM" id="SSF52091">
    <property type="entry name" value="SpoIIaa-like"/>
    <property type="match status" value="1"/>
</dbReference>
<keyword evidence="3 5" id="KW-1133">Transmembrane helix</keyword>
<dbReference type="InterPro" id="IPR001902">
    <property type="entry name" value="SLC26A/SulP_fam"/>
</dbReference>
<dbReference type="InterPro" id="IPR002645">
    <property type="entry name" value="STAS_dom"/>
</dbReference>
<feature type="domain" description="STAS" evidence="6">
    <location>
        <begin position="570"/>
        <end position="684"/>
    </location>
</feature>
<dbReference type="GO" id="GO:0055085">
    <property type="term" value="P:transmembrane transport"/>
    <property type="evidence" value="ECO:0007669"/>
    <property type="project" value="InterPro"/>
</dbReference>
<sequence length="706" mass="75909">MSVRLLRFFPFLAWFPLSALVVRADLMAGITGALVLVPKAMAYAQLSGLPLYFGLYTAFVPAIIGAMWGSSRQLATGPVAIVSLMTAAAVAPLAVSNTPEYIGFALLLTLLVGLVQLLLGVVKLGTIVNFVSHPVILGFMNAAAIIIGLSQLDLLLGIPKGRSDFFLGDVWEMLQLLPQTHLPTLGMTFFGLALILVIKRIPALSKASVLVAVVITIVVSAAIGYDQRGTAVLDDLATPQARELVAQYEENLRRMEHLGSEVAELSARQRQAEKDGSVWMAAGLRHQTELARLDMRSMERRHNELLRGVRQLRFVRPEGEENGRLYLLGDSPEGMQTDDRAWHIKSVDHGVMKLVGGGDVVGPVPAGLPALTIPTLSLDAVMQLLPSALIIALVAFMESISMAKAMASKARQHVDPNQELIGQGLANIGGSFFQAYPACGSFTGSAINMQAGAKTGLAMVFNGVFVAVTLLFFTPLLHHLPKAVLAVIIVMAVTSLVTPHAFMHTWKANRGDGVVALVTFAVTLLAAPHLDKGIMTGAALSIGLYLFRTMAPRVAVLGRYADGTLRDVSVHKALATSTLVTVMRFDGSLYFANVTYFEDMVLGAVAEHKDAKFLLVVGDAINSMDSSGEEMLQNLVGQLRETGVQIVFSGLKKQVLDVMRATGLYERIGDENIFATECQALKAIFARLGQEVEDDALFAHVKVMVC</sequence>
<dbReference type="Pfam" id="PF00916">
    <property type="entry name" value="Sulfate_transp"/>
    <property type="match status" value="2"/>
</dbReference>
<evidence type="ECO:0000256" key="4">
    <source>
        <dbReference type="ARBA" id="ARBA00023136"/>
    </source>
</evidence>
<gene>
    <name evidence="7" type="ORF">SAMN04488082_10781</name>
</gene>
<evidence type="ECO:0000256" key="2">
    <source>
        <dbReference type="ARBA" id="ARBA00022692"/>
    </source>
</evidence>
<evidence type="ECO:0000256" key="5">
    <source>
        <dbReference type="SAM" id="Phobius"/>
    </source>
</evidence>
<feature type="transmembrane region" description="Helical" evidence="5">
    <location>
        <begin position="207"/>
        <end position="225"/>
    </location>
</feature>
<dbReference type="Proteomes" id="UP000198635">
    <property type="component" value="Unassembled WGS sequence"/>
</dbReference>
<evidence type="ECO:0000256" key="3">
    <source>
        <dbReference type="ARBA" id="ARBA00022989"/>
    </source>
</evidence>
<feature type="transmembrane region" description="Helical" evidence="5">
    <location>
        <begin position="483"/>
        <end position="502"/>
    </location>
</feature>
<dbReference type="OrthoDB" id="9769739at2"/>
<dbReference type="RefSeq" id="WP_092374311.1">
    <property type="nucleotide sequence ID" value="NZ_FORX01000007.1"/>
</dbReference>
<dbReference type="InterPro" id="IPR011547">
    <property type="entry name" value="SLC26A/SulP_dom"/>
</dbReference>
<feature type="transmembrane region" description="Helical" evidence="5">
    <location>
        <begin position="75"/>
        <end position="95"/>
    </location>
</feature>
<feature type="transmembrane region" description="Helical" evidence="5">
    <location>
        <begin position="49"/>
        <end position="68"/>
    </location>
</feature>
<dbReference type="CDD" id="cd07042">
    <property type="entry name" value="STAS_SulP_like_sulfate_transporter"/>
    <property type="match status" value="1"/>
</dbReference>
<feature type="transmembrane region" description="Helical" evidence="5">
    <location>
        <begin position="457"/>
        <end position="477"/>
    </location>
</feature>
<organism evidence="7 8">
    <name type="scientific">Desulfomicrobium apsheronum</name>
    <dbReference type="NCBI Taxonomy" id="52560"/>
    <lineage>
        <taxon>Bacteria</taxon>
        <taxon>Pseudomonadati</taxon>
        <taxon>Thermodesulfobacteriota</taxon>
        <taxon>Desulfovibrionia</taxon>
        <taxon>Desulfovibrionales</taxon>
        <taxon>Desulfomicrobiaceae</taxon>
        <taxon>Desulfomicrobium</taxon>
    </lineage>
</organism>
<feature type="transmembrane region" description="Helical" evidence="5">
    <location>
        <begin position="514"/>
        <end position="530"/>
    </location>
</feature>
<feature type="transmembrane region" description="Helical" evidence="5">
    <location>
        <begin position="12"/>
        <end position="37"/>
    </location>
</feature>
<dbReference type="GO" id="GO:0016020">
    <property type="term" value="C:membrane"/>
    <property type="evidence" value="ECO:0007669"/>
    <property type="project" value="UniProtKB-SubCell"/>
</dbReference>